<proteinExistence type="predicted"/>
<evidence type="ECO:0000313" key="2">
    <source>
        <dbReference type="EMBL" id="GEP42867.1"/>
    </source>
</evidence>
<evidence type="ECO:0000259" key="1">
    <source>
        <dbReference type="Pfam" id="PF04909"/>
    </source>
</evidence>
<feature type="domain" description="Amidohydrolase-related" evidence="1">
    <location>
        <begin position="74"/>
        <end position="272"/>
    </location>
</feature>
<accession>A0A512M813</accession>
<dbReference type="Proteomes" id="UP000321577">
    <property type="component" value="Unassembled WGS sequence"/>
</dbReference>
<dbReference type="Pfam" id="PF04909">
    <property type="entry name" value="Amidohydro_2"/>
    <property type="match status" value="1"/>
</dbReference>
<dbReference type="OrthoDB" id="9779198at2"/>
<comment type="caution">
    <text evidence="2">The sequence shown here is derived from an EMBL/GenBank/DDBJ whole genome shotgun (WGS) entry which is preliminary data.</text>
</comment>
<organism evidence="2 3">
    <name type="scientific">Brevifollis gellanilyticus</name>
    <dbReference type="NCBI Taxonomy" id="748831"/>
    <lineage>
        <taxon>Bacteria</taxon>
        <taxon>Pseudomonadati</taxon>
        <taxon>Verrucomicrobiota</taxon>
        <taxon>Verrucomicrobiia</taxon>
        <taxon>Verrucomicrobiales</taxon>
        <taxon>Verrucomicrobiaceae</taxon>
    </lineage>
</organism>
<dbReference type="InterPro" id="IPR006680">
    <property type="entry name" value="Amidohydro-rel"/>
</dbReference>
<name>A0A512M813_9BACT</name>
<protein>
    <recommendedName>
        <fullName evidence="1">Amidohydrolase-related domain-containing protein</fullName>
    </recommendedName>
</protein>
<evidence type="ECO:0000313" key="3">
    <source>
        <dbReference type="Proteomes" id="UP000321577"/>
    </source>
</evidence>
<dbReference type="RefSeq" id="WP_146850443.1">
    <property type="nucleotide sequence ID" value="NZ_BKAG01000012.1"/>
</dbReference>
<dbReference type="Gene3D" id="3.20.20.140">
    <property type="entry name" value="Metal-dependent hydrolases"/>
    <property type="match status" value="1"/>
</dbReference>
<reference evidence="2 3" key="1">
    <citation type="submission" date="2019-07" db="EMBL/GenBank/DDBJ databases">
        <title>Whole genome shotgun sequence of Brevifollis gellanilyticus NBRC 108608.</title>
        <authorList>
            <person name="Hosoyama A."/>
            <person name="Uohara A."/>
            <person name="Ohji S."/>
            <person name="Ichikawa N."/>
        </authorList>
    </citation>
    <scope>NUCLEOTIDE SEQUENCE [LARGE SCALE GENOMIC DNA]</scope>
    <source>
        <strain evidence="2 3">NBRC 108608</strain>
    </source>
</reference>
<dbReference type="AlphaFoldDB" id="A0A512M813"/>
<sequence length="272" mass="29927">MNRRLFLTQAAAVSAAPLLTAADKPSGLVDCNLHLGPHPTRALPEIDEAFLAKRDITEAWAGSFEALLHRDMGAVNERLVKRCAASSRLSAVGSVNPRLPAWQTDLRLCAEKHRMPMIRLYPNHHGYTVADDVFAQLLTEATKLKLRVQIVAQLEDQRTQSPLMQVPPVDLKPLAEAMKKVPESRVMVLNANASMITTALRGCTNVWLDIAMIEGVAGVENLLTSWPADKLCFGSHAPFFYWESAALKMQESVLTEDQQNGIRLGNARALLG</sequence>
<dbReference type="InterPro" id="IPR032466">
    <property type="entry name" value="Metal_Hydrolase"/>
</dbReference>
<dbReference type="GO" id="GO:0016787">
    <property type="term" value="F:hydrolase activity"/>
    <property type="evidence" value="ECO:0007669"/>
    <property type="project" value="InterPro"/>
</dbReference>
<dbReference type="EMBL" id="BKAG01000012">
    <property type="protein sequence ID" value="GEP42867.1"/>
    <property type="molecule type" value="Genomic_DNA"/>
</dbReference>
<keyword evidence="3" id="KW-1185">Reference proteome</keyword>
<gene>
    <name evidence="2" type="ORF">BGE01nite_21580</name>
</gene>
<dbReference type="SUPFAM" id="SSF51556">
    <property type="entry name" value="Metallo-dependent hydrolases"/>
    <property type="match status" value="1"/>
</dbReference>